<evidence type="ECO:0000313" key="2">
    <source>
        <dbReference type="EMBL" id="QNI32170.1"/>
    </source>
</evidence>
<sequence>MGRILKSYIFWTYERGSFHYDVMVTLILAFIFVTPHFWNYGDHPSVGSFAPSEVVVRAAGENAFTYQIPAEQVRGNSSAPFEDRLEQSIGRISGPMVIDHYDTLKDASGKVTAYKVWAHR</sequence>
<dbReference type="Proteomes" id="UP000515312">
    <property type="component" value="Chromosome"/>
</dbReference>
<protein>
    <submittedName>
        <fullName evidence="2">Uncharacterized protein</fullName>
    </submittedName>
</protein>
<feature type="transmembrane region" description="Helical" evidence="1">
    <location>
        <begin position="20"/>
        <end position="38"/>
    </location>
</feature>
<dbReference type="KEGG" id="adin:H7849_24795"/>
<evidence type="ECO:0000256" key="1">
    <source>
        <dbReference type="SAM" id="Phobius"/>
    </source>
</evidence>
<reference evidence="2 3" key="1">
    <citation type="submission" date="2020-08" db="EMBL/GenBank/DDBJ databases">
        <title>Edaphobacter telluris sp. nov. and Acidobacterium dinghuensis sp. nov., two acidobacteria isolated from forest soil.</title>
        <authorList>
            <person name="Fu J."/>
            <person name="Qiu L."/>
        </authorList>
    </citation>
    <scope>NUCLEOTIDE SEQUENCE [LARGE SCALE GENOMIC DNA]</scope>
    <source>
        <strain evidence="2">4Y35</strain>
    </source>
</reference>
<gene>
    <name evidence="2" type="ORF">H7849_24795</name>
</gene>
<dbReference type="EMBL" id="CP060394">
    <property type="protein sequence ID" value="QNI32170.1"/>
    <property type="molecule type" value="Genomic_DNA"/>
</dbReference>
<keyword evidence="1" id="KW-1133">Transmembrane helix</keyword>
<organism evidence="2 3">
    <name type="scientific">Alloacidobacterium dinghuense</name>
    <dbReference type="NCBI Taxonomy" id="2763107"/>
    <lineage>
        <taxon>Bacteria</taxon>
        <taxon>Pseudomonadati</taxon>
        <taxon>Acidobacteriota</taxon>
        <taxon>Terriglobia</taxon>
        <taxon>Terriglobales</taxon>
        <taxon>Acidobacteriaceae</taxon>
        <taxon>Alloacidobacterium</taxon>
    </lineage>
</organism>
<name>A0A7G8BI00_9BACT</name>
<keyword evidence="1" id="KW-0472">Membrane</keyword>
<keyword evidence="3" id="KW-1185">Reference proteome</keyword>
<dbReference type="AlphaFoldDB" id="A0A7G8BI00"/>
<accession>A0A7G8BI00</accession>
<dbReference type="RefSeq" id="WP_186743125.1">
    <property type="nucleotide sequence ID" value="NZ_CP060394.1"/>
</dbReference>
<evidence type="ECO:0000313" key="3">
    <source>
        <dbReference type="Proteomes" id="UP000515312"/>
    </source>
</evidence>
<proteinExistence type="predicted"/>
<keyword evidence="1" id="KW-0812">Transmembrane</keyword>